<dbReference type="InterPro" id="IPR000477">
    <property type="entry name" value="RT_dom"/>
</dbReference>
<evidence type="ECO:0000313" key="4">
    <source>
        <dbReference type="RefSeq" id="XP_023952168.2"/>
    </source>
</evidence>
<evidence type="ECO:0000259" key="2">
    <source>
        <dbReference type="PROSITE" id="PS50879"/>
    </source>
</evidence>
<dbReference type="InterPro" id="IPR036397">
    <property type="entry name" value="RNaseH_sf"/>
</dbReference>
<dbReference type="Gene3D" id="3.60.10.10">
    <property type="entry name" value="Endonuclease/exonuclease/phosphatase"/>
    <property type="match status" value="1"/>
</dbReference>
<dbReference type="Proteomes" id="UP001652582">
    <property type="component" value="Chromosome 6"/>
</dbReference>
<dbReference type="GeneID" id="112056061"/>
<sequence length="1178" mass="134077">MVELCQFVVKEKIDLALLQEPYVAQGRVAGMGSLGGETIYHYDEFYRDLVAVEINTPLDDGKKERVAFISAYIPSETDFIPPTRELEETVIKYRGKETPIIIGCDANSHHLAWGSTNTNAKGEELLEFIVSTGLEIVNIGNTSTFVTRTRKEVLDITLATNDMTKYVKQWKVDLEESFSDHRRITFQVNTEVERVLVRNARKTDWVAFASTLGSWVPRRMTYKSVAELEEGAKELELILVKAYKAACPPREIKLGKGQPWWNKDLRKARKTARKALRVALKRDDDASWIEYRSIRTAFRNECRKEERKGWHSYCESITEYPEAARLVRVLAKDRTCRLGSIKHNDELVSDPKLVLDIMMKTHFPDCQITDHEENTLPNTNLNWSEAGDIITTEHLEWSINSFAPYKAAGPDGIFPKMLQVAFKYIRDTLIALFRASLASGYLPLNWRKVKAVFIPKPAKTTYQETKSHRCISLSSFLLKALEKIIDGYIRSKVTLSTWPLHNNQHAYMAGKSTETALHNLVVRIERSINYKEFALGCFFDVEGAFDRANRRAIEFALNRDGIDDIVKSWIMNMLTHRLISADLGGETQTVRSTRGFPQGGCLSPLLWCLLLDSLIVKINDMRIYMQAYSDDGVLLVTGRDLHTVRNIMCKGIKNTLAWCREKGLNLNPSKTKLVLFTRRRKAHLIPITIEGVKLEITKEIKYLGVILDHTLRFRTHIQVQCAKAKLTLMQCRRAVGRTWGMKPKVIKWIYTAIILPRVLYGATVWWHRAAIKSNSKELTKVQRLASLMISGAIRTTPSAALEVLLGLYPLDLRAKKNALEQWYRMKVSKQWKGNFMDKGHTDIDKVYGDKLSMIVNNNDLIKRQRIFDKKYRVHIGSKDTWQLETAHECSIVCYTDGSRRESTKLSGAGVFYSTIPNKDQAISLGKFASVFQAETYAIMVCAFDLMDLADIETKEIVIYSDSQAALKALKRNDTTSALVRECKNILNSLAERTKVTIAWVPGHQGNYGNEKADELARMGAGLEFLGPEPCLPIPYSIIKRVIEGIIERESNTRWNSSTKCRQSKMFLKSFDKKKTTQLLLQSRPNIALVAGMTTGHCLLNRHLKIMKIVEDSSCPGCDEEETSYHFIAECPMFALVRWELLGKDTLNEVDLTDLSIGDIVRFTKATGRFEGGTLSRHQ</sequence>
<accession>A0A6J1P3E0</accession>
<dbReference type="InterPro" id="IPR002156">
    <property type="entry name" value="RNaseH_domain"/>
</dbReference>
<evidence type="ECO:0000313" key="3">
    <source>
        <dbReference type="Proteomes" id="UP001652582"/>
    </source>
</evidence>
<dbReference type="AlphaFoldDB" id="A0A6J1P3E0"/>
<dbReference type="InterPro" id="IPR005135">
    <property type="entry name" value="Endo/exonuclease/phosphatase"/>
</dbReference>
<dbReference type="GO" id="GO:0003824">
    <property type="term" value="F:catalytic activity"/>
    <property type="evidence" value="ECO:0007669"/>
    <property type="project" value="InterPro"/>
</dbReference>
<dbReference type="Pfam" id="PF14529">
    <property type="entry name" value="Exo_endo_phos_2"/>
    <property type="match status" value="1"/>
</dbReference>
<dbReference type="PANTHER" id="PTHR33481:SF1">
    <property type="entry name" value="ENDONUCLEASE_EXONUCLEASE_PHOSPHATASE DOMAIN-CONTAINING PROTEIN-RELATED"/>
    <property type="match status" value="1"/>
</dbReference>
<proteinExistence type="predicted"/>
<dbReference type="PROSITE" id="PS50878">
    <property type="entry name" value="RT_POL"/>
    <property type="match status" value="1"/>
</dbReference>
<dbReference type="InterPro" id="IPR012337">
    <property type="entry name" value="RNaseH-like_sf"/>
</dbReference>
<dbReference type="Pfam" id="PF00078">
    <property type="entry name" value="RVT_1"/>
    <property type="match status" value="1"/>
</dbReference>
<evidence type="ECO:0000259" key="1">
    <source>
        <dbReference type="PROSITE" id="PS50878"/>
    </source>
</evidence>
<feature type="domain" description="Reverse transcriptase" evidence="1">
    <location>
        <begin position="435"/>
        <end position="707"/>
    </location>
</feature>
<dbReference type="SUPFAM" id="SSF53098">
    <property type="entry name" value="Ribonuclease H-like"/>
    <property type="match status" value="1"/>
</dbReference>
<dbReference type="InterPro" id="IPR043502">
    <property type="entry name" value="DNA/RNA_pol_sf"/>
</dbReference>
<dbReference type="Gene3D" id="3.30.420.10">
    <property type="entry name" value="Ribonuclease H-like superfamily/Ribonuclease H"/>
    <property type="match status" value="1"/>
</dbReference>
<organism evidence="3 4">
    <name type="scientific">Bicyclus anynana</name>
    <name type="common">Squinting bush brown butterfly</name>
    <dbReference type="NCBI Taxonomy" id="110368"/>
    <lineage>
        <taxon>Eukaryota</taxon>
        <taxon>Metazoa</taxon>
        <taxon>Ecdysozoa</taxon>
        <taxon>Arthropoda</taxon>
        <taxon>Hexapoda</taxon>
        <taxon>Insecta</taxon>
        <taxon>Pterygota</taxon>
        <taxon>Neoptera</taxon>
        <taxon>Endopterygota</taxon>
        <taxon>Lepidoptera</taxon>
        <taxon>Glossata</taxon>
        <taxon>Ditrysia</taxon>
        <taxon>Papilionoidea</taxon>
        <taxon>Nymphalidae</taxon>
        <taxon>Satyrinae</taxon>
        <taxon>Satyrini</taxon>
        <taxon>Mycalesina</taxon>
        <taxon>Bicyclus</taxon>
    </lineage>
</organism>
<dbReference type="CDD" id="cd09276">
    <property type="entry name" value="Rnase_HI_RT_non_LTR"/>
    <property type="match status" value="1"/>
</dbReference>
<dbReference type="CDD" id="cd01650">
    <property type="entry name" value="RT_nLTR_like"/>
    <property type="match status" value="1"/>
</dbReference>
<feature type="domain" description="RNase H type-1" evidence="2">
    <location>
        <begin position="887"/>
        <end position="1021"/>
    </location>
</feature>
<dbReference type="Pfam" id="PF00075">
    <property type="entry name" value="RNase_H"/>
    <property type="match status" value="1"/>
</dbReference>
<dbReference type="InterPro" id="IPR036691">
    <property type="entry name" value="Endo/exonu/phosph_ase_sf"/>
</dbReference>
<dbReference type="RefSeq" id="XP_023952168.2">
    <property type="nucleotide sequence ID" value="XM_024096400.2"/>
</dbReference>
<gene>
    <name evidence="4" type="primary">LOC112056061</name>
</gene>
<keyword evidence="3" id="KW-1185">Reference proteome</keyword>
<dbReference type="PANTHER" id="PTHR33481">
    <property type="entry name" value="REVERSE TRANSCRIPTASE"/>
    <property type="match status" value="1"/>
</dbReference>
<dbReference type="OrthoDB" id="6932013at2759"/>
<dbReference type="SUPFAM" id="SSF56672">
    <property type="entry name" value="DNA/RNA polymerases"/>
    <property type="match status" value="1"/>
</dbReference>
<dbReference type="SUPFAM" id="SSF56219">
    <property type="entry name" value="DNase I-like"/>
    <property type="match status" value="1"/>
</dbReference>
<name>A0A6J1P3E0_BICAN</name>
<reference evidence="4" key="1">
    <citation type="submission" date="2025-08" db="UniProtKB">
        <authorList>
            <consortium name="RefSeq"/>
        </authorList>
    </citation>
    <scope>IDENTIFICATION</scope>
</reference>
<dbReference type="KEGG" id="bany:112056061"/>
<dbReference type="PROSITE" id="PS50879">
    <property type="entry name" value="RNASE_H_1"/>
    <property type="match status" value="1"/>
</dbReference>
<protein>
    <submittedName>
        <fullName evidence="4">115 kDa protein in type-1 retrotransposable element R1DM</fullName>
    </submittedName>
</protein>
<dbReference type="CDD" id="cd09077">
    <property type="entry name" value="R1-I-EN"/>
    <property type="match status" value="1"/>
</dbReference>